<comment type="similarity">
    <text evidence="3">Belongs to the WD repeat fritz family.</text>
</comment>
<keyword evidence="5" id="KW-0963">Cytoplasm</keyword>
<keyword evidence="4" id="KW-1003">Cell membrane</keyword>
<dbReference type="GO" id="GO:0005886">
    <property type="term" value="C:plasma membrane"/>
    <property type="evidence" value="ECO:0007669"/>
    <property type="project" value="UniProtKB-SubCell"/>
</dbReference>
<dbReference type="Proteomes" id="UP000092124">
    <property type="component" value="Unassembled WGS sequence"/>
</dbReference>
<evidence type="ECO:0000256" key="11">
    <source>
        <dbReference type="ARBA" id="ARBA00023212"/>
    </source>
</evidence>
<feature type="non-terminal residue" evidence="13">
    <location>
        <position position="1"/>
    </location>
</feature>
<evidence type="ECO:0000256" key="3">
    <source>
        <dbReference type="ARBA" id="ARBA00006059"/>
    </source>
</evidence>
<protein>
    <submittedName>
        <fullName evidence="13">Uncharacterized protein</fullName>
    </submittedName>
</protein>
<dbReference type="GO" id="GO:0097541">
    <property type="term" value="C:axonemal basal plate"/>
    <property type="evidence" value="ECO:0007669"/>
    <property type="project" value="TreeGrafter"/>
</dbReference>
<dbReference type="PANTHER" id="PTHR13667:SF5">
    <property type="entry name" value="WD REPEAT-CONTAINING AND PLANAR CELL POLARITY EFFECTOR PROTEIN FRITZ HOMOLOG"/>
    <property type="match status" value="1"/>
</dbReference>
<dbReference type="PANTHER" id="PTHR13667">
    <property type="entry name" value="HOMOLOC-13"/>
    <property type="match status" value="1"/>
</dbReference>
<evidence type="ECO:0000256" key="1">
    <source>
        <dbReference type="ARBA" id="ARBA00004236"/>
    </source>
</evidence>
<keyword evidence="8" id="KW-0970">Cilium biogenesis/degradation</keyword>
<dbReference type="AlphaFoldDB" id="A0A1A6HGQ7"/>
<dbReference type="OrthoDB" id="10013020at2759"/>
<proteinExistence type="inferred from homology"/>
<evidence type="ECO:0000256" key="12">
    <source>
        <dbReference type="ARBA" id="ARBA00023273"/>
    </source>
</evidence>
<dbReference type="GO" id="GO:0045184">
    <property type="term" value="P:establishment of protein localization"/>
    <property type="evidence" value="ECO:0007669"/>
    <property type="project" value="TreeGrafter"/>
</dbReference>
<evidence type="ECO:0000256" key="4">
    <source>
        <dbReference type="ARBA" id="ARBA00022475"/>
    </source>
</evidence>
<dbReference type="GO" id="GO:0044782">
    <property type="term" value="P:cilium organization"/>
    <property type="evidence" value="ECO:0007669"/>
    <property type="project" value="TreeGrafter"/>
</dbReference>
<keyword evidence="6" id="KW-0853">WD repeat</keyword>
<evidence type="ECO:0000256" key="6">
    <source>
        <dbReference type="ARBA" id="ARBA00022574"/>
    </source>
</evidence>
<dbReference type="STRING" id="56216.A0A1A6HGQ7"/>
<evidence type="ECO:0000256" key="2">
    <source>
        <dbReference type="ARBA" id="ARBA00004430"/>
    </source>
</evidence>
<gene>
    <name evidence="13" type="ORF">A6R68_16403</name>
</gene>
<evidence type="ECO:0000256" key="9">
    <source>
        <dbReference type="ARBA" id="ARBA00023069"/>
    </source>
</evidence>
<evidence type="ECO:0000256" key="8">
    <source>
        <dbReference type="ARBA" id="ARBA00022794"/>
    </source>
</evidence>
<keyword evidence="11" id="KW-0206">Cytoskeleton</keyword>
<keyword evidence="7" id="KW-0677">Repeat</keyword>
<name>A0A1A6HGQ7_NEOLE</name>
<organism evidence="13 14">
    <name type="scientific">Neotoma lepida</name>
    <name type="common">Desert woodrat</name>
    <dbReference type="NCBI Taxonomy" id="56216"/>
    <lineage>
        <taxon>Eukaryota</taxon>
        <taxon>Metazoa</taxon>
        <taxon>Chordata</taxon>
        <taxon>Craniata</taxon>
        <taxon>Vertebrata</taxon>
        <taxon>Euteleostomi</taxon>
        <taxon>Mammalia</taxon>
        <taxon>Eutheria</taxon>
        <taxon>Euarchontoglires</taxon>
        <taxon>Glires</taxon>
        <taxon>Rodentia</taxon>
        <taxon>Myomorpha</taxon>
        <taxon>Muroidea</taxon>
        <taxon>Cricetidae</taxon>
        <taxon>Neotominae</taxon>
        <taxon>Neotoma</taxon>
    </lineage>
</organism>
<reference evidence="13 14" key="1">
    <citation type="submission" date="2016-06" db="EMBL/GenBank/DDBJ databases">
        <title>The Draft Genome Sequence and Annotation of the Desert Woodrat Neotoma lepida.</title>
        <authorList>
            <person name="Campbell M."/>
            <person name="Oakeson K.F."/>
            <person name="Yandell M."/>
            <person name="Halpert J.R."/>
            <person name="Dearing D."/>
        </authorList>
    </citation>
    <scope>NUCLEOTIDE SEQUENCE [LARGE SCALE GENOMIC DNA]</scope>
    <source>
        <strain evidence="13">417</strain>
        <tissue evidence="13">Liver</tissue>
    </source>
</reference>
<keyword evidence="10" id="KW-0472">Membrane</keyword>
<comment type="caution">
    <text evidence="13">The sequence shown here is derived from an EMBL/GenBank/DDBJ whole genome shotgun (WGS) entry which is preliminary data.</text>
</comment>
<evidence type="ECO:0000256" key="10">
    <source>
        <dbReference type="ARBA" id="ARBA00023136"/>
    </source>
</evidence>
<keyword evidence="14" id="KW-1185">Reference proteome</keyword>
<evidence type="ECO:0000256" key="7">
    <source>
        <dbReference type="ARBA" id="ARBA00022737"/>
    </source>
</evidence>
<dbReference type="Pfam" id="PF11768">
    <property type="entry name" value="Frtz"/>
    <property type="match status" value="1"/>
</dbReference>
<dbReference type="GO" id="GO:0007399">
    <property type="term" value="P:nervous system development"/>
    <property type="evidence" value="ECO:0007669"/>
    <property type="project" value="TreeGrafter"/>
</dbReference>
<evidence type="ECO:0000256" key="5">
    <source>
        <dbReference type="ARBA" id="ARBA00022490"/>
    </source>
</evidence>
<dbReference type="InterPro" id="IPR024511">
    <property type="entry name" value="Frtz"/>
</dbReference>
<evidence type="ECO:0000313" key="14">
    <source>
        <dbReference type="Proteomes" id="UP000092124"/>
    </source>
</evidence>
<sequence>VLTRGQLGLEDLIFQYIHCDEVNEAVNILSSMNWDTMGQQCLVSMSTVMNHLLRQRLTPEREGQT</sequence>
<comment type="subcellular location">
    <subcellularLocation>
        <location evidence="1">Cell membrane</location>
    </subcellularLocation>
    <subcellularLocation>
        <location evidence="2">Cytoplasm</location>
        <location evidence="2">Cytoskeleton</location>
        <location evidence="2">Cilium axoneme</location>
    </subcellularLocation>
</comment>
<dbReference type="EMBL" id="LZPO01034633">
    <property type="protein sequence ID" value="OBS77145.1"/>
    <property type="molecule type" value="Genomic_DNA"/>
</dbReference>
<accession>A0A1A6HGQ7</accession>
<evidence type="ECO:0000313" key="13">
    <source>
        <dbReference type="EMBL" id="OBS77145.1"/>
    </source>
</evidence>
<keyword evidence="12" id="KW-0966">Cell projection</keyword>
<keyword evidence="9" id="KW-0969">Cilium</keyword>